<dbReference type="VEuPathDB" id="AmoebaDB:FDP41_006695"/>
<dbReference type="InterPro" id="IPR014001">
    <property type="entry name" value="Helicase_ATP-bd"/>
</dbReference>
<dbReference type="InterPro" id="IPR035892">
    <property type="entry name" value="C2_domain_sf"/>
</dbReference>
<sequence length="2299" mass="264417">MTSSSSFDIFVKLLPRGIGSRSLSFLSGEGTSNTDSSSTSPMMDVLISPPRLSNVLREKTIGNNSLQLFDETKSYYELFPAIENKRKKNAEDDLVKFGLTWDSFVKPKISLSQISQKVNANFDKKIEEQNGRNLLEHFLTAIEENLRLDQVASNKYGVASGLSKGQLACLIAKQLYIAKRKFKHNLNVKSVFKDFQNMGIGLTLDPKSQKLVQTVKEGNVIKVLQYLDKLVDWIDRFAKPGLHDEEERRYSKLEKVLIGTGESQNTNTYFIKSEGENDDLDLDENVEFGSMDDAEHAAHLYHQFRPLYVFSKSQLENVLDQTNIFSYVGQDDEDIYEENEEEEEEEPTSMYSMEWLEKECKKVCKTAGIENAVMELLQKKGQNDVELQSRLFDILGENAFELMSIIIEHKSELLKDFYKKQMQEHAIEGINSFSHVKMTTSKFKEAKKGLRKEGKKLGRKHQKKINLSGGSVNLNEQLELKELYQKFKKEKDRTILKEGEGEARVLKLGRDVIPEEKNEADKETQERVIRQPTYEEHVFPAPKPRKDTQPLVPISIFEDWAQLAFKGYTHLNRVQSDVFYSAYKTSENLLICAPTGCGKTNVAMLTILREIGQHFRGGKIRREEFKIIYIAPMKALAAEMVENFSKRLAPLGIVVKEMTGDMQLTKQEVQQTQMIVTTPEKWDVTTRKATDQALIQLTRLIIIDEVHLLNEDRGPVIESIVARTLRQMETTQSLIRLVGLSATLPNYMDVAQFLRVNPHSGLHWFDGSYRPVPLEQSFIGVSLRNPIQRSQEYNNIAYNRTLKNLKKQKQVMVFVHSRKETSTTAKALLDLAMQEGTTEFFTQGVPENEHTKKWVTKALEKCHNRELKELVPKGLGIHHAGLVRSDRNLVEKLFAEGVIRVLCCTSTLAWGVNLPSYCCIIKGTEVYNAEKGQMTELGMLDIMQIFGRAGRPQFDVEGEGVIITSYDQLPRYLNLLKRNLPIESQMTQDLANHLCAEIVLGTVSNVREGSLWLNYTYLFLRMRQNPMNYGLSIEEVQLDPTLIGTRRSLIEKACKVLQESKMIIYDEKTGVVSATDLGRIASHYYIHYETIQLYNEKLHANLSESDVLQIVASAREFKNIKVREDESDELLQLCTDAPVKVKGLEDYTGKVNVLIQSYISHVKIKNSSLISDCAFIVQSVGRIVRSLFEIAVKERWSSLMDKLLTLTKCIDRRQWVFEHPLRQVPKLPFYTIQKLESKNLTLSRLVEYEESELDQVINVKGMGRVIMEAIDKFPNLDLETNVQPITRSVLRFQVKIRPNFNWDKKLHGETEPWWIWVEDENSEYVYHSEYFLLKQTEYEKIMKESKGEDDDPCFTLNFVVPFKEDPRPLYFIVRAVSDKWISAEAQLTINIKDIILPEGFAPSTPLLPLDPLPVTALNNPEYERLFTDKGIKYFNPVQTQIFHMAYHTDENILVGAPTGSGKTSIAELCMMRLFTLKPQSKVIYIAPLKALVRERLTEWEKKFVQKLGKRMVELTGDFTPDVKLLKQADIVITTPEKWDGISRNWQNRSYVRDVGLIVMDEIHLLGSERGAILEVITSRMRYISWHTQTPIRMMGLSTNMANATDLADWLGVTQRGLFNFRSSVRPVPLQISISGFSGKNYCPRMNSMNKPAYQAILRHSNNKPCLIFVSSRRQTRLTAMDLIAYCTVDENPQRFLNMNNDELVQVCELARDTNLKQFLTYGIGIHHAGLTPSDKKLVEELFLNGKIQVLIATATLAWGVNLPAYFVIIKGTEYFDPKTKRYEDYPLVDVLQMAGRSGRPGFDEEGRVFIMVHDVKKNFYKRFLYEPFPIESSLHTQLHDHINAEIVSGTIKTKQDCLDYLTWTFMFRRLVQNPFYYGIEDLSYEGLNKWLSNKISEIIDDLEFAGLVKATDLSVDRKKLLQVMTTDSGSTFGSMTAEKEKSEKEKQKRKGIYLEPTATGIIASYYYLSYRTASHFNRLIRPDSSVNYLLELLCEAKEFAEIPVRHNEDKLNKELSEVIPLGTYLYDFESPHVKCYLLLQAHFERVKLPIVDYITDTRTVLDSTIRIAQAYIDICAEKGYLQASLNMMHILQMIMQARWEKDSTLFQLFSSLPCPRENSNTNDEVYQLVELLRNKENITELKQLLDIRYSSKNGESALQQLLSKYTKKNSLVNNIMKIIDEFPYLTVRVDQVLHDEEEHKIEVNIVIERISKPKEQAYTPMYTKQKDEGFWLIVSNPSNQELLALKRVRANKKINSTEVYLPITENDKELEMRVVSDCYLGLDTTAKFLCKIQTQQNTK</sequence>
<dbReference type="PANTHER" id="PTHR47961">
    <property type="entry name" value="DNA POLYMERASE THETA, PUTATIVE (AFU_ORTHOLOGUE AFUA_1G05260)-RELATED"/>
    <property type="match status" value="1"/>
</dbReference>
<evidence type="ECO:0000313" key="8">
    <source>
        <dbReference type="EMBL" id="KAF0974085.1"/>
    </source>
</evidence>
<dbReference type="InterPro" id="IPR036388">
    <property type="entry name" value="WH-like_DNA-bd_sf"/>
</dbReference>
<dbReference type="OMA" id="LEYTYMW"/>
<dbReference type="InterPro" id="IPR011545">
    <property type="entry name" value="DEAD/DEAH_box_helicase_dom"/>
</dbReference>
<dbReference type="Proteomes" id="UP000444721">
    <property type="component" value="Unassembled WGS sequence"/>
</dbReference>
<keyword evidence="4" id="KW-0067">ATP-binding</keyword>
<dbReference type="FunFam" id="1.10.10.10:FF:000012">
    <property type="entry name" value="U5 small nuclear ribonucleoprotein helicase"/>
    <property type="match status" value="1"/>
</dbReference>
<dbReference type="FunFam" id="3.40.50.300:FF:000102">
    <property type="entry name" value="RNA helicase, activating signal cointegrator 1"/>
    <property type="match status" value="1"/>
</dbReference>
<evidence type="ECO:0000313" key="9">
    <source>
        <dbReference type="Proteomes" id="UP000444721"/>
    </source>
</evidence>
<dbReference type="CDD" id="cd18795">
    <property type="entry name" value="SF2_C_Ski2"/>
    <property type="match status" value="2"/>
</dbReference>
<feature type="compositionally biased region" description="Basic and acidic residues" evidence="5">
    <location>
        <begin position="1937"/>
        <end position="1946"/>
    </location>
</feature>
<name>A0A6A5BKC9_NAEFO</name>
<protein>
    <recommendedName>
        <fullName evidence="10">Activating signal cointegrator 1 complex subunit 3</fullName>
    </recommendedName>
</protein>
<dbReference type="GO" id="GO:0016787">
    <property type="term" value="F:hydrolase activity"/>
    <property type="evidence" value="ECO:0007669"/>
    <property type="project" value="UniProtKB-KW"/>
</dbReference>
<dbReference type="InterPro" id="IPR027417">
    <property type="entry name" value="P-loop_NTPase"/>
</dbReference>
<reference evidence="8 9" key="1">
    <citation type="journal article" date="2019" name="Sci. Rep.">
        <title>Nanopore sequencing improves the draft genome of the human pathogenic amoeba Naegleria fowleri.</title>
        <authorList>
            <person name="Liechti N."/>
            <person name="Schurch N."/>
            <person name="Bruggmann R."/>
            <person name="Wittwer M."/>
        </authorList>
    </citation>
    <scope>NUCLEOTIDE SEQUENCE [LARGE SCALE GENOMIC DNA]</scope>
    <source>
        <strain evidence="8 9">ATCC 30894</strain>
    </source>
</reference>
<evidence type="ECO:0000256" key="4">
    <source>
        <dbReference type="ARBA" id="ARBA00022840"/>
    </source>
</evidence>
<dbReference type="SUPFAM" id="SSF158702">
    <property type="entry name" value="Sec63 N-terminal domain-like"/>
    <property type="match status" value="2"/>
</dbReference>
<dbReference type="GO" id="GO:0005524">
    <property type="term" value="F:ATP binding"/>
    <property type="evidence" value="ECO:0007669"/>
    <property type="project" value="UniProtKB-KW"/>
</dbReference>
<dbReference type="SMART" id="SM00973">
    <property type="entry name" value="Sec63"/>
    <property type="match status" value="2"/>
</dbReference>
<dbReference type="InterPro" id="IPR001650">
    <property type="entry name" value="Helicase_C-like"/>
</dbReference>
<dbReference type="SMART" id="SM00487">
    <property type="entry name" value="DEXDc"/>
    <property type="match status" value="2"/>
</dbReference>
<feature type="domain" description="Helicase C-terminal" evidence="7">
    <location>
        <begin position="797"/>
        <end position="991"/>
    </location>
</feature>
<dbReference type="Gene3D" id="2.60.40.150">
    <property type="entry name" value="C2 domain"/>
    <property type="match status" value="2"/>
</dbReference>
<evidence type="ECO:0000259" key="6">
    <source>
        <dbReference type="PROSITE" id="PS51192"/>
    </source>
</evidence>
<accession>A0A6A5BKC9</accession>
<organism evidence="8 9">
    <name type="scientific">Naegleria fowleri</name>
    <name type="common">Brain eating amoeba</name>
    <dbReference type="NCBI Taxonomy" id="5763"/>
    <lineage>
        <taxon>Eukaryota</taxon>
        <taxon>Discoba</taxon>
        <taxon>Heterolobosea</taxon>
        <taxon>Tetramitia</taxon>
        <taxon>Eutetramitia</taxon>
        <taxon>Vahlkampfiidae</taxon>
        <taxon>Naegleria</taxon>
    </lineage>
</organism>
<dbReference type="SMART" id="SM00382">
    <property type="entry name" value="AAA"/>
    <property type="match status" value="2"/>
</dbReference>
<dbReference type="Gene3D" id="1.10.150.20">
    <property type="entry name" value="5' to 3' exonuclease, C-terminal subdomain"/>
    <property type="match status" value="1"/>
</dbReference>
<evidence type="ECO:0000256" key="1">
    <source>
        <dbReference type="ARBA" id="ARBA00022741"/>
    </source>
</evidence>
<dbReference type="SUPFAM" id="SSF46785">
    <property type="entry name" value="Winged helix' DNA-binding domain"/>
    <property type="match status" value="2"/>
</dbReference>
<feature type="domain" description="Helicase ATP-binding" evidence="6">
    <location>
        <begin position="1443"/>
        <end position="1618"/>
    </location>
</feature>
<dbReference type="FunFam" id="1.10.3380.10:FF:000001">
    <property type="entry name" value="U5 small nuclear ribonucleoprotein helicase"/>
    <property type="match status" value="1"/>
</dbReference>
<dbReference type="Pfam" id="PF02889">
    <property type="entry name" value="Sec63"/>
    <property type="match status" value="2"/>
</dbReference>
<dbReference type="GO" id="GO:0004386">
    <property type="term" value="F:helicase activity"/>
    <property type="evidence" value="ECO:0007669"/>
    <property type="project" value="UniProtKB-KW"/>
</dbReference>
<dbReference type="SMART" id="SM00490">
    <property type="entry name" value="HELICc"/>
    <property type="match status" value="2"/>
</dbReference>
<dbReference type="Pfam" id="PF23445">
    <property type="entry name" value="WHD_SNRNP200"/>
    <property type="match status" value="2"/>
</dbReference>
<keyword evidence="3" id="KW-0347">Helicase</keyword>
<dbReference type="FunFam" id="1.10.3380.10:FF:000002">
    <property type="entry name" value="Activating signal cointegrator 1 complex subunit 3"/>
    <property type="match status" value="1"/>
</dbReference>
<dbReference type="GeneID" id="68113913"/>
<dbReference type="FunFam" id="3.40.50.300:FF:000062">
    <property type="entry name" value="U5 small nuclear ribonucleoprotein helicase"/>
    <property type="match status" value="1"/>
</dbReference>
<dbReference type="InterPro" id="IPR014756">
    <property type="entry name" value="Ig_E-set"/>
</dbReference>
<dbReference type="Gene3D" id="1.10.10.10">
    <property type="entry name" value="Winged helix-like DNA-binding domain superfamily/Winged helix DNA-binding domain"/>
    <property type="match status" value="2"/>
</dbReference>
<dbReference type="PROSITE" id="PS51192">
    <property type="entry name" value="HELICASE_ATP_BIND_1"/>
    <property type="match status" value="2"/>
</dbReference>
<dbReference type="Gene3D" id="1.10.3380.10">
    <property type="entry name" value="Sec63 N-terminal domain-like domain"/>
    <property type="match status" value="2"/>
</dbReference>
<feature type="domain" description="Helicase ATP-binding" evidence="6">
    <location>
        <begin position="580"/>
        <end position="762"/>
    </location>
</feature>
<dbReference type="InterPro" id="IPR050474">
    <property type="entry name" value="Hel308_SKI2-like"/>
</dbReference>
<dbReference type="FunFam" id="3.40.50.300:FF:000198">
    <property type="entry name" value="Activating signal cointegrator 1 complex subunit"/>
    <property type="match status" value="1"/>
</dbReference>
<dbReference type="InterPro" id="IPR004179">
    <property type="entry name" value="Sec63-dom"/>
</dbReference>
<dbReference type="SUPFAM" id="SSF81296">
    <property type="entry name" value="E set domains"/>
    <property type="match status" value="1"/>
</dbReference>
<keyword evidence="9" id="KW-1185">Reference proteome</keyword>
<dbReference type="InterPro" id="IPR036390">
    <property type="entry name" value="WH_DNA-bd_sf"/>
</dbReference>
<evidence type="ECO:0000259" key="7">
    <source>
        <dbReference type="PROSITE" id="PS51194"/>
    </source>
</evidence>
<dbReference type="RefSeq" id="XP_044558798.1">
    <property type="nucleotide sequence ID" value="XM_044710357.1"/>
</dbReference>
<dbReference type="OrthoDB" id="5575at2759"/>
<comment type="caution">
    <text evidence="8">The sequence shown here is derived from an EMBL/GenBank/DDBJ whole genome shotgun (WGS) entry which is preliminary data.</text>
</comment>
<dbReference type="EMBL" id="VFQX01000053">
    <property type="protein sequence ID" value="KAF0974085.1"/>
    <property type="molecule type" value="Genomic_DNA"/>
</dbReference>
<gene>
    <name evidence="8" type="ORF">FDP41_006695</name>
</gene>
<dbReference type="PIRSF" id="PIRSF039073">
    <property type="entry name" value="BRR2"/>
    <property type="match status" value="1"/>
</dbReference>
<dbReference type="PROSITE" id="PS51194">
    <property type="entry name" value="HELICASE_CTER"/>
    <property type="match status" value="2"/>
</dbReference>
<dbReference type="PANTHER" id="PTHR47961:SF13">
    <property type="entry name" value="ACTIVATING SIGNAL COINTEGRATOR 1 COMPLEX SUBUNIT 3"/>
    <property type="match status" value="1"/>
</dbReference>
<proteinExistence type="predicted"/>
<feature type="region of interest" description="Disordered" evidence="5">
    <location>
        <begin position="1928"/>
        <end position="1948"/>
    </location>
</feature>
<dbReference type="FunFam" id="1.10.10.10:FF:000024">
    <property type="entry name" value="U5 small nuclear ribonucleoprotein helicase"/>
    <property type="match status" value="1"/>
</dbReference>
<dbReference type="VEuPathDB" id="AmoebaDB:NfTy_074650"/>
<dbReference type="InterPro" id="IPR057842">
    <property type="entry name" value="WH_MER3"/>
</dbReference>
<dbReference type="Pfam" id="PF00271">
    <property type="entry name" value="Helicase_C"/>
    <property type="match status" value="1"/>
</dbReference>
<dbReference type="VEuPathDB" id="AmoebaDB:NF0064380"/>
<dbReference type="InterPro" id="IPR003593">
    <property type="entry name" value="AAA+_ATPase"/>
</dbReference>
<keyword evidence="2" id="KW-0378">Hydrolase</keyword>
<dbReference type="GO" id="GO:0003676">
    <property type="term" value="F:nucleic acid binding"/>
    <property type="evidence" value="ECO:0007669"/>
    <property type="project" value="InterPro"/>
</dbReference>
<feature type="domain" description="Helicase C-terminal" evidence="7">
    <location>
        <begin position="1651"/>
        <end position="1859"/>
    </location>
</feature>
<dbReference type="FunFam" id="3.40.50.300:FF:000231">
    <property type="entry name" value="Activating signal cointegrator 1 complex subunit 3"/>
    <property type="match status" value="1"/>
</dbReference>
<dbReference type="SUPFAM" id="SSF52540">
    <property type="entry name" value="P-loop containing nucleoside triphosphate hydrolases"/>
    <property type="match status" value="4"/>
</dbReference>
<dbReference type="Gene3D" id="3.40.50.300">
    <property type="entry name" value="P-loop containing nucleotide triphosphate hydrolases"/>
    <property type="match status" value="4"/>
</dbReference>
<evidence type="ECO:0000256" key="2">
    <source>
        <dbReference type="ARBA" id="ARBA00022801"/>
    </source>
</evidence>
<keyword evidence="1" id="KW-0547">Nucleotide-binding</keyword>
<evidence type="ECO:0000256" key="5">
    <source>
        <dbReference type="SAM" id="MobiDB-lite"/>
    </source>
</evidence>
<evidence type="ECO:0008006" key="10">
    <source>
        <dbReference type="Google" id="ProtNLM"/>
    </source>
</evidence>
<dbReference type="Pfam" id="PF00270">
    <property type="entry name" value="DEAD"/>
    <property type="match status" value="2"/>
</dbReference>
<evidence type="ECO:0000256" key="3">
    <source>
        <dbReference type="ARBA" id="ARBA00022806"/>
    </source>
</evidence>